<dbReference type="InterPro" id="IPR027417">
    <property type="entry name" value="P-loop_NTPase"/>
</dbReference>
<organism evidence="1 2">
    <name type="scientific">Azospirillum aestuarii</name>
    <dbReference type="NCBI Taxonomy" id="2802052"/>
    <lineage>
        <taxon>Bacteria</taxon>
        <taxon>Pseudomonadati</taxon>
        <taxon>Pseudomonadota</taxon>
        <taxon>Alphaproteobacteria</taxon>
        <taxon>Rhodospirillales</taxon>
        <taxon>Azospirillaceae</taxon>
        <taxon>Azospirillum</taxon>
    </lineage>
</organism>
<proteinExistence type="predicted"/>
<evidence type="ECO:0008006" key="3">
    <source>
        <dbReference type="Google" id="ProtNLM"/>
    </source>
</evidence>
<evidence type="ECO:0000313" key="2">
    <source>
        <dbReference type="Proteomes" id="UP000654452"/>
    </source>
</evidence>
<protein>
    <recommendedName>
        <fullName evidence="3">Rad50/SbcC-type AAA domain-containing protein</fullName>
    </recommendedName>
</protein>
<sequence length="1336" mass="143567">MADGAGKVPTSSADSPTRELARLSFQETIQALLAGCTLKLANGKDFSIGETARKVLAFYAAPTRRSLWEKEGKRGSKDEAHELLDALELPLAHTDAPAPSGGGAIVEWHLIQVSIDQFGGLHRHCDSAGNVPEPIVLQFDQLIHMLRGRNAAGKSQFARALTWGLTGHIPRAQAEPEPAETLTNTYTLPPRDSSGKRDTVLLPIIVPFPEGKDLACRPEGKPLLATSVTMTFESAGGTARVCLRRTLVPEKKGFSCPLEVLEPDGSVRPVASVHAALGVSEIAIEAAALTMARLPVLRLDSSNALTRGIAILTGLHPLKILGERLNATVLRHVKAEVPKEANKTLKEIEETFQAKVSVVAQQFRLGEALPAEVLPATPLAVDDGAACEIGLTALATELKRRDAAMREAIRAATGLDVEAADLKALRKKIEAARQALRLDNLTRQAEFIALERMRTLSSADLDTAKALLVDAQTQAEAFAQLDADKRQAARRRLYAAIDQWRHANDAEAPWPPDHCPVCASDLMGKVDDVLGKAVRDALAAAERDEAALTLDADDWNRQARQSLLDTLPVAVRQALEALTGTSAPVLFRAACTATAARCAGLTGDLAPLAAELEAEFARLAAALPADPESVVLVLPDSLRGCAFEATANAVLRLVTQAQWCQAAAADLKRIRDALFFEAGENGDPATAGLMTRRLATIDQALVSVDPLEAAKAALADLKSLKVKWDAGRRTLRLSAQAVPAVEELAKLDSVVSAQVDSLLTALDGRTAAWTDHLYLPPSNTAPELRGTRIKDGALHLPAERGGVEGEGRELLNGSRLRTHLFAFALALAEQIRQRDGGLSLLLLDDPQTLFDEDNQRRLAKGLGTLPGDGFRPLIVTFDHHFAASLFRQVPDPDMIKYLEITPRSTGWDRVRIARHRLHIDRAREEWRADDHNPALIVAFCTEARRTLECAFRDLIWPSSTAVTGDETLQPLREKLRALTRRADVYAEKPFKDLVGHAAFNDPTFREGINWAVHSPATQVVFAHAERVDTHLDALLRMVDAGQALLDQALTNGPLPTAATVIPFPERPCPAAKLAEIGRAAAQDGTAVDGEAVEEASGPVRLIPGRHRLLVVGRGLDWLPTVLTAGDVVVADADVEPDKGLAVVWDGERQTPFVGWLQPGRGVEHKFVLHGTPVQHLDKRKGFARVFDKDRCTVHAVAGILFAKGPASAKPLDFHEDDTPFAGMEGAVLIDAGWSAAPVLLPGHHVLVGPALGEINSTDALAGRIFAVRLDNGNQMVKRVGNALDRTGAARVLESIGEEGDSPPVRLAEGAGAAFGHLPAVEEMRPVLGYWFAAPGS</sequence>
<accession>A0ABS1I4A4</accession>
<dbReference type="EMBL" id="JAEPIV010000018">
    <property type="protein sequence ID" value="MBK4721911.1"/>
    <property type="molecule type" value="Genomic_DNA"/>
</dbReference>
<dbReference type="RefSeq" id="WP_200486553.1">
    <property type="nucleotide sequence ID" value="NZ_JAEPIV010000018.1"/>
</dbReference>
<evidence type="ECO:0000313" key="1">
    <source>
        <dbReference type="EMBL" id="MBK4721911.1"/>
    </source>
</evidence>
<dbReference type="Proteomes" id="UP000654452">
    <property type="component" value="Unassembled WGS sequence"/>
</dbReference>
<keyword evidence="2" id="KW-1185">Reference proteome</keyword>
<gene>
    <name evidence="1" type="ORF">JJL56_23950</name>
</gene>
<comment type="caution">
    <text evidence="1">The sequence shown here is derived from an EMBL/GenBank/DDBJ whole genome shotgun (WGS) entry which is preliminary data.</text>
</comment>
<dbReference type="Gene3D" id="3.40.50.300">
    <property type="entry name" value="P-loop containing nucleotide triphosphate hydrolases"/>
    <property type="match status" value="1"/>
</dbReference>
<name>A0ABS1I4A4_9PROT</name>
<reference evidence="1 2" key="1">
    <citation type="submission" date="2021-01" db="EMBL/GenBank/DDBJ databases">
        <title>Azospirillum sp. YIM DDC1 draft genome.</title>
        <authorList>
            <person name="Wang Y.-X."/>
        </authorList>
    </citation>
    <scope>NUCLEOTIDE SEQUENCE [LARGE SCALE GENOMIC DNA]</scope>
    <source>
        <strain evidence="1 2">YIM DDC1</strain>
    </source>
</reference>